<dbReference type="SUPFAM" id="SSF64518">
    <property type="entry name" value="Phase 1 flagellin"/>
    <property type="match status" value="1"/>
</dbReference>
<comment type="caution">
    <text evidence="11">The sequence shown here is derived from an EMBL/GenBank/DDBJ whole genome shotgun (WGS) entry which is preliminary data.</text>
</comment>
<reference evidence="11 12" key="1">
    <citation type="submission" date="2020-08" db="EMBL/GenBank/DDBJ databases">
        <title>Genomic Encyclopedia of Type Strains, Phase IV (KMG-IV): sequencing the most valuable type-strain genomes for metagenomic binning, comparative biology and taxonomic classification.</title>
        <authorList>
            <person name="Goeker M."/>
        </authorList>
    </citation>
    <scope>NUCLEOTIDE SEQUENCE [LARGE SCALE GENOMIC DNA]</scope>
    <source>
        <strain evidence="11 12">DSM 15867</strain>
    </source>
</reference>
<keyword evidence="6" id="KW-0975">Bacterial flagellum</keyword>
<dbReference type="AlphaFoldDB" id="A0A7W7EX38"/>
<feature type="region of interest" description="Disordered" evidence="7">
    <location>
        <begin position="630"/>
        <end position="653"/>
    </location>
</feature>
<accession>A0A7W7EX38</accession>
<evidence type="ECO:0000256" key="5">
    <source>
        <dbReference type="ARBA" id="ARBA00022525"/>
    </source>
</evidence>
<evidence type="ECO:0000259" key="8">
    <source>
        <dbReference type="Pfam" id="PF00460"/>
    </source>
</evidence>
<dbReference type="GO" id="GO:0005198">
    <property type="term" value="F:structural molecule activity"/>
    <property type="evidence" value="ECO:0007669"/>
    <property type="project" value="InterPro"/>
</dbReference>
<evidence type="ECO:0000259" key="10">
    <source>
        <dbReference type="Pfam" id="PF22638"/>
    </source>
</evidence>
<dbReference type="Pfam" id="PF00460">
    <property type="entry name" value="Flg_bb_rod"/>
    <property type="match status" value="1"/>
</dbReference>
<feature type="domain" description="Flagellar hook-associated protein FlgK helical" evidence="10">
    <location>
        <begin position="125"/>
        <end position="326"/>
    </location>
</feature>
<keyword evidence="11" id="KW-0282">Flagellum</keyword>
<dbReference type="PANTHER" id="PTHR30033:SF1">
    <property type="entry name" value="FLAGELLAR HOOK-ASSOCIATED PROTEIN 1"/>
    <property type="match status" value="1"/>
</dbReference>
<evidence type="ECO:0000259" key="9">
    <source>
        <dbReference type="Pfam" id="PF06429"/>
    </source>
</evidence>
<evidence type="ECO:0000313" key="12">
    <source>
        <dbReference type="Proteomes" id="UP000574769"/>
    </source>
</evidence>
<protein>
    <recommendedName>
        <fullName evidence="4">Flagellar hook-associated protein 1</fullName>
    </recommendedName>
</protein>
<dbReference type="InterPro" id="IPR001444">
    <property type="entry name" value="Flag_bb_rod_N"/>
</dbReference>
<dbReference type="InterPro" id="IPR053927">
    <property type="entry name" value="FlgK_helical"/>
</dbReference>
<dbReference type="EMBL" id="JACHNY010000001">
    <property type="protein sequence ID" value="MBB4616669.1"/>
    <property type="molecule type" value="Genomic_DNA"/>
</dbReference>
<dbReference type="InterPro" id="IPR010930">
    <property type="entry name" value="Flg_bb/hook_C_dom"/>
</dbReference>
<dbReference type="GO" id="GO:0005576">
    <property type="term" value="C:extracellular region"/>
    <property type="evidence" value="ECO:0007669"/>
    <property type="project" value="UniProtKB-SubCell"/>
</dbReference>
<dbReference type="Pfam" id="PF22638">
    <property type="entry name" value="FlgK_D1"/>
    <property type="match status" value="1"/>
</dbReference>
<dbReference type="Pfam" id="PF06429">
    <property type="entry name" value="Flg_bbr_C"/>
    <property type="match status" value="1"/>
</dbReference>
<comment type="similarity">
    <text evidence="3">Belongs to the flagella basal body rod proteins family.</text>
</comment>
<organism evidence="11 12">
    <name type="scientific">Sphingomonas abaci</name>
    <dbReference type="NCBI Taxonomy" id="237611"/>
    <lineage>
        <taxon>Bacteria</taxon>
        <taxon>Pseudomonadati</taxon>
        <taxon>Pseudomonadota</taxon>
        <taxon>Alphaproteobacteria</taxon>
        <taxon>Sphingomonadales</taxon>
        <taxon>Sphingomonadaceae</taxon>
        <taxon>Sphingomonas</taxon>
    </lineage>
</organism>
<dbReference type="GO" id="GO:0009424">
    <property type="term" value="C:bacterial-type flagellum hook"/>
    <property type="evidence" value="ECO:0007669"/>
    <property type="project" value="InterPro"/>
</dbReference>
<dbReference type="InterPro" id="IPR019776">
    <property type="entry name" value="Flagellar_basal_body_rod_CS"/>
</dbReference>
<feature type="domain" description="Flagellar basal body rod protein N-terminal" evidence="8">
    <location>
        <begin position="9"/>
        <end position="36"/>
    </location>
</feature>
<sequence length="701" mass="70488">MSLSQILSSALSGLNAAQAGIRTASNNIANVNTTGYARERVAQQTGVAGGRTNGVVVGEPGRVADRYLEDAVYARAGDAGAASTVSDYLQRLQALLGAPGSDSALPGRLQAITSTTTALGGTTGGTTSSTQAAATMIGSVADAVSTMQALGSDVEAMRSEVDQNTAQTVERINTLLLNLHGLNDDVARAEALGQSSSGAADRRTAAIAELSGLIGINTQRLSNGRIEIATTAGTTLLDKMPRQLSYDSNGFSTMQSGYAPISVHFADQNGNITAATGETLDGPQLGGTLGGLIDMRDRQLPAFAERLGSVFAGLAKALNAASNAGTAVPAPNRLAGRPTLLSGSDRLGFSGGITVAVTGSDGTLVSKAAINLSGLSTVDDAIAAINAGLGGTATASFSNGTLSIAAAGSSNGVVVAQDGSNPSARGGVGFSQYFGLNDVVRSDTSPLVPSGFVASDAHGLNFSSGGTVEMAVRDANGRIAATYSLTGSVGAKVGDLVTELNASPLARYGAFSLDTNGRIRFAASTVNAGTEVTIRRDSTTRGTTGLGFSAMAGFGGAEAGLAGGSVSAAMASDATRVPLARLQNVAVGQKALGIGDRSGVEGFVDALSTATDLGRDGTRSVQQLATEVMGQAAGTASRAKDRAGETGDRRDDAVARRDSFSGVNLDEELGQLVVLQNSYSASARIVTVANQMFDSLIGIIR</sequence>
<evidence type="ECO:0000256" key="7">
    <source>
        <dbReference type="SAM" id="MobiDB-lite"/>
    </source>
</evidence>
<dbReference type="PROSITE" id="PS00588">
    <property type="entry name" value="FLAGELLA_BB_ROD"/>
    <property type="match status" value="1"/>
</dbReference>
<dbReference type="Proteomes" id="UP000574769">
    <property type="component" value="Unassembled WGS sequence"/>
</dbReference>
<dbReference type="PANTHER" id="PTHR30033">
    <property type="entry name" value="FLAGELLAR HOOK-ASSOCIATED PROTEIN 1"/>
    <property type="match status" value="1"/>
</dbReference>
<evidence type="ECO:0000256" key="1">
    <source>
        <dbReference type="ARBA" id="ARBA00004117"/>
    </source>
</evidence>
<gene>
    <name evidence="11" type="ORF">GGQ96_000775</name>
</gene>
<proteinExistence type="inferred from homology"/>
<feature type="domain" description="Flagellar basal-body/hook protein C-terminal" evidence="9">
    <location>
        <begin position="660"/>
        <end position="697"/>
    </location>
</feature>
<dbReference type="PRINTS" id="PR01005">
    <property type="entry name" value="FLGHOOKAP1"/>
</dbReference>
<comment type="subcellular location">
    <subcellularLocation>
        <location evidence="1">Bacterial flagellum basal body</location>
    </subcellularLocation>
    <subcellularLocation>
        <location evidence="2">Secreted</location>
    </subcellularLocation>
</comment>
<name>A0A7W7EX38_9SPHN</name>
<dbReference type="GO" id="GO:0044780">
    <property type="term" value="P:bacterial-type flagellum assembly"/>
    <property type="evidence" value="ECO:0007669"/>
    <property type="project" value="InterPro"/>
</dbReference>
<feature type="compositionally biased region" description="Basic and acidic residues" evidence="7">
    <location>
        <begin position="638"/>
        <end position="653"/>
    </location>
</feature>
<keyword evidence="11" id="KW-0966">Cell projection</keyword>
<evidence type="ECO:0000313" key="11">
    <source>
        <dbReference type="EMBL" id="MBB4616669.1"/>
    </source>
</evidence>
<evidence type="ECO:0000256" key="2">
    <source>
        <dbReference type="ARBA" id="ARBA00004613"/>
    </source>
</evidence>
<dbReference type="RefSeq" id="WP_184111662.1">
    <property type="nucleotide sequence ID" value="NZ_JACHNY010000001.1"/>
</dbReference>
<dbReference type="GO" id="GO:0009425">
    <property type="term" value="C:bacterial-type flagellum basal body"/>
    <property type="evidence" value="ECO:0007669"/>
    <property type="project" value="UniProtKB-SubCell"/>
</dbReference>
<evidence type="ECO:0000256" key="6">
    <source>
        <dbReference type="ARBA" id="ARBA00023143"/>
    </source>
</evidence>
<keyword evidence="11" id="KW-0969">Cilium</keyword>
<dbReference type="InterPro" id="IPR002371">
    <property type="entry name" value="FlgK"/>
</dbReference>
<evidence type="ECO:0000256" key="3">
    <source>
        <dbReference type="ARBA" id="ARBA00009677"/>
    </source>
</evidence>
<keyword evidence="12" id="KW-1185">Reference proteome</keyword>
<evidence type="ECO:0000256" key="4">
    <source>
        <dbReference type="ARBA" id="ARBA00016244"/>
    </source>
</evidence>
<keyword evidence="5" id="KW-0964">Secreted</keyword>